<keyword evidence="6 11" id="KW-0067">ATP-binding</keyword>
<dbReference type="FunFam" id="3.50.30.20:FF:000001">
    <property type="entry name" value="Carbamoyl-phosphate synthase small chain"/>
    <property type="match status" value="1"/>
</dbReference>
<evidence type="ECO:0000256" key="10">
    <source>
        <dbReference type="ARBA" id="ARBA00049285"/>
    </source>
</evidence>
<evidence type="ECO:0000256" key="4">
    <source>
        <dbReference type="ARBA" id="ARBA00022598"/>
    </source>
</evidence>
<evidence type="ECO:0000256" key="2">
    <source>
        <dbReference type="ARBA" id="ARBA00005077"/>
    </source>
</evidence>
<dbReference type="Pfam" id="PF00988">
    <property type="entry name" value="CPSase_sm_chain"/>
    <property type="match status" value="1"/>
</dbReference>
<evidence type="ECO:0000313" key="14">
    <source>
        <dbReference type="Proteomes" id="UP000242881"/>
    </source>
</evidence>
<dbReference type="SMART" id="SM01097">
    <property type="entry name" value="CPSase_sm_chain"/>
    <property type="match status" value="1"/>
</dbReference>
<feature type="binding site" evidence="11">
    <location>
        <position position="46"/>
    </location>
    <ligand>
        <name>L-glutamine</name>
        <dbReference type="ChEBI" id="CHEBI:58359"/>
    </ligand>
</feature>
<dbReference type="SUPFAM" id="SSF52317">
    <property type="entry name" value="Class I glutamine amidotransferase-like"/>
    <property type="match status" value="1"/>
</dbReference>
<feature type="active site" evidence="11">
    <location>
        <position position="347"/>
    </location>
</feature>
<dbReference type="InterPro" id="IPR050472">
    <property type="entry name" value="Anth_synth/Amidotransfase"/>
</dbReference>
<evidence type="ECO:0000259" key="12">
    <source>
        <dbReference type="SMART" id="SM01097"/>
    </source>
</evidence>
<dbReference type="GO" id="GO:0044205">
    <property type="term" value="P:'de novo' UMP biosynthetic process"/>
    <property type="evidence" value="ECO:0007669"/>
    <property type="project" value="UniProtKB-UniRule"/>
</dbReference>
<dbReference type="InterPro" id="IPR035686">
    <property type="entry name" value="CPSase_GATase1"/>
</dbReference>
<dbReference type="InterPro" id="IPR017926">
    <property type="entry name" value="GATASE"/>
</dbReference>
<dbReference type="PRINTS" id="PR00097">
    <property type="entry name" value="ANTSNTHASEII"/>
</dbReference>
<dbReference type="Proteomes" id="UP000242881">
    <property type="component" value="Unassembled WGS sequence"/>
</dbReference>
<organism evidence="13 14">
    <name type="scientific">Calditerrivibrio nitroreducens</name>
    <dbReference type="NCBI Taxonomy" id="477976"/>
    <lineage>
        <taxon>Bacteria</taxon>
        <taxon>Pseudomonadati</taxon>
        <taxon>Deferribacterota</taxon>
        <taxon>Deferribacteres</taxon>
        <taxon>Deferribacterales</taxon>
        <taxon>Calditerrivibrionaceae</taxon>
    </lineage>
</organism>
<feature type="domain" description="Carbamoyl-phosphate synthase small subunit N-terminal" evidence="12">
    <location>
        <begin position="2"/>
        <end position="132"/>
    </location>
</feature>
<feature type="binding site" evidence="11">
    <location>
        <position position="238"/>
    </location>
    <ligand>
        <name>L-glutamine</name>
        <dbReference type="ChEBI" id="CHEBI:58359"/>
    </ligand>
</feature>
<dbReference type="InterPro" id="IPR002474">
    <property type="entry name" value="CarbamoylP_synth_ssu_N"/>
</dbReference>
<dbReference type="UniPathway" id="UPA00070">
    <property type="reaction ID" value="UER00115"/>
</dbReference>
<dbReference type="PROSITE" id="PS51273">
    <property type="entry name" value="GATASE_TYPE_1"/>
    <property type="match status" value="1"/>
</dbReference>
<evidence type="ECO:0000256" key="8">
    <source>
        <dbReference type="ARBA" id="ARBA00022975"/>
    </source>
</evidence>
<keyword evidence="11" id="KW-0055">Arginine biosynthesis</keyword>
<dbReference type="GO" id="GO:0006526">
    <property type="term" value="P:L-arginine biosynthetic process"/>
    <property type="evidence" value="ECO:0007669"/>
    <property type="project" value="UniProtKB-UniRule"/>
</dbReference>
<dbReference type="EC" id="6.3.5.5" evidence="11"/>
<protein>
    <recommendedName>
        <fullName evidence="11">Carbamoyl phosphate synthase small chain</fullName>
        <ecNumber evidence="11">6.3.5.5</ecNumber>
    </recommendedName>
    <alternativeName>
        <fullName evidence="11">Carbamoyl phosphate synthetase glutamine chain</fullName>
    </alternativeName>
</protein>
<dbReference type="SUPFAM" id="SSF52021">
    <property type="entry name" value="Carbamoyl phosphate synthetase, small subunit N-terminal domain"/>
    <property type="match status" value="1"/>
</dbReference>
<keyword evidence="8 11" id="KW-0665">Pyrimidine biosynthesis</keyword>
<sequence length="368" mass="40993">MSKAFLVFEDGLVLEGKSFGADGESTGEVVFNTSMTGYQEILTDPSYYGQMVTMTYPLIGNYGINEEDFESIKPFVSAFIVKEYSPIYSNYRATSSLGDFLKKHGIIGIEGIDTRMVVRHIREAGSMNAVISTIDNDIESLKQKAKNIPSIVGQDLVQYVTCSESYEWLEGSWQLDGSFYKPEKYSKHVVALDFGIKRNILRYLVDEGCRVTVVPAKTSFEVIEKLKPDGVFISNGPGDPAPLYYAIETVAKVTEKYPSFGICLGNQLLALAHGGTTYKLKFGHHGGNQPVKDLTTGKVEITAQNHCFAVDIQKILDKFEITHLNLNDNTVEGIKHKTKPIFAVQYHPENGPGPHDAKYLFKRFVELL</sequence>
<gene>
    <name evidence="11" type="primary">carA</name>
    <name evidence="13" type="ORF">C0187_01180</name>
</gene>
<dbReference type="PRINTS" id="PR00096">
    <property type="entry name" value="GATASE"/>
</dbReference>
<comment type="pathway">
    <text evidence="2 11">Amino-acid biosynthesis; L-arginine biosynthesis; carbamoyl phosphate from bicarbonate: step 1/1.</text>
</comment>
<dbReference type="NCBIfam" id="TIGR01368">
    <property type="entry name" value="CPSaseIIsmall"/>
    <property type="match status" value="1"/>
</dbReference>
<feature type="binding site" evidence="11">
    <location>
        <position position="305"/>
    </location>
    <ligand>
        <name>L-glutamine</name>
        <dbReference type="ChEBI" id="CHEBI:58359"/>
    </ligand>
</feature>
<keyword evidence="7 11" id="KW-0315">Glutamine amidotransferase</keyword>
<comment type="function">
    <text evidence="11">Small subunit of the glutamine-dependent carbamoyl phosphate synthetase (CPSase). CPSase catalyzes the formation of carbamoyl phosphate from the ammonia moiety of glutamine, carbonate, and phosphate donated by ATP, constituting the first step of 2 biosynthetic pathways, one leading to arginine and/or urea and the other to pyrimidine nucleotides. The small subunit (glutamine amidotransferase) binds and cleaves glutamine to supply the large subunit with the substrate ammonia.</text>
</comment>
<feature type="binding site" evidence="11">
    <location>
        <position position="267"/>
    </location>
    <ligand>
        <name>L-glutamine</name>
        <dbReference type="ChEBI" id="CHEBI:58359"/>
    </ligand>
</feature>
<feature type="binding site" evidence="11">
    <location>
        <position position="308"/>
    </location>
    <ligand>
        <name>L-glutamine</name>
        <dbReference type="ChEBI" id="CHEBI:58359"/>
    </ligand>
</feature>
<evidence type="ECO:0000256" key="7">
    <source>
        <dbReference type="ARBA" id="ARBA00022962"/>
    </source>
</evidence>
<dbReference type="CDD" id="cd01744">
    <property type="entry name" value="GATase1_CPSase"/>
    <property type="match status" value="1"/>
</dbReference>
<dbReference type="HAMAP" id="MF_01209">
    <property type="entry name" value="CPSase_S_chain"/>
    <property type="match status" value="1"/>
</dbReference>
<dbReference type="InterPro" id="IPR006274">
    <property type="entry name" value="CarbamoylP_synth_ssu"/>
</dbReference>
<reference evidence="13 14" key="1">
    <citation type="submission" date="2018-01" db="EMBL/GenBank/DDBJ databases">
        <title>Metagenomic assembled genomes from two thermal pools in the Uzon Caldera, Kamchatka, Russia.</title>
        <authorList>
            <person name="Wilkins L."/>
            <person name="Ettinger C."/>
        </authorList>
    </citation>
    <scope>NUCLEOTIDE SEQUENCE [LARGE SCALE GENOMIC DNA]</scope>
    <source>
        <strain evidence="13">ZAV-05</strain>
    </source>
</reference>
<comment type="caution">
    <text evidence="11">Lacks conserved residue(s) required for the propagation of feature annotation.</text>
</comment>
<evidence type="ECO:0000256" key="5">
    <source>
        <dbReference type="ARBA" id="ARBA00022741"/>
    </source>
</evidence>
<dbReference type="UniPathway" id="UPA00068">
    <property type="reaction ID" value="UER00171"/>
</dbReference>
<dbReference type="EMBL" id="PNIN01000019">
    <property type="protein sequence ID" value="PMP72709.1"/>
    <property type="molecule type" value="Genomic_DNA"/>
</dbReference>
<accession>A0A2J6WR43</accession>
<evidence type="ECO:0000313" key="13">
    <source>
        <dbReference type="EMBL" id="PMP72709.1"/>
    </source>
</evidence>
<comment type="caution">
    <text evidence="13">The sequence shown here is derived from an EMBL/GenBank/DDBJ whole genome shotgun (WGS) entry which is preliminary data.</text>
</comment>
<dbReference type="GO" id="GO:0004359">
    <property type="term" value="F:glutaminase activity"/>
    <property type="evidence" value="ECO:0007669"/>
    <property type="project" value="RHEA"/>
</dbReference>
<comment type="similarity">
    <text evidence="3 11">Belongs to the CarA family.</text>
</comment>
<dbReference type="GO" id="GO:0006541">
    <property type="term" value="P:glutamine metabolic process"/>
    <property type="evidence" value="ECO:0007669"/>
    <property type="project" value="InterPro"/>
</dbReference>
<name>A0A2J6WR43_9BACT</name>
<feature type="active site" description="Nucleophile" evidence="11">
    <location>
        <position position="263"/>
    </location>
</feature>
<evidence type="ECO:0000256" key="11">
    <source>
        <dbReference type="HAMAP-Rule" id="MF_01209"/>
    </source>
</evidence>
<keyword evidence="5 11" id="KW-0547">Nucleotide-binding</keyword>
<evidence type="ECO:0000256" key="3">
    <source>
        <dbReference type="ARBA" id="ARBA00007800"/>
    </source>
</evidence>
<comment type="subunit">
    <text evidence="11">Composed of two chains; the small (or glutamine) chain promotes the hydrolysis of glutamine to ammonia, which is used by the large (or ammonia) chain to synthesize carbamoyl phosphate. Tetramer of heterodimers (alpha,beta)4.</text>
</comment>
<feature type="region of interest" description="CPSase" evidence="11">
    <location>
        <begin position="1"/>
        <end position="187"/>
    </location>
</feature>
<dbReference type="Gene3D" id="3.40.50.880">
    <property type="match status" value="1"/>
</dbReference>
<dbReference type="GO" id="GO:0004088">
    <property type="term" value="F:carbamoyl-phosphate synthase (glutamine-hydrolyzing) activity"/>
    <property type="evidence" value="ECO:0007669"/>
    <property type="project" value="UniProtKB-UniRule"/>
</dbReference>
<dbReference type="GO" id="GO:0006207">
    <property type="term" value="P:'de novo' pyrimidine nucleobase biosynthetic process"/>
    <property type="evidence" value="ECO:0007669"/>
    <property type="project" value="InterPro"/>
</dbReference>
<dbReference type="InterPro" id="IPR036480">
    <property type="entry name" value="CarbP_synth_ssu_N_sf"/>
</dbReference>
<feature type="binding site" evidence="11">
    <location>
        <position position="236"/>
    </location>
    <ligand>
        <name>L-glutamine</name>
        <dbReference type="ChEBI" id="CHEBI:58359"/>
    </ligand>
</feature>
<dbReference type="GO" id="GO:0005524">
    <property type="term" value="F:ATP binding"/>
    <property type="evidence" value="ECO:0007669"/>
    <property type="project" value="UniProtKB-UniRule"/>
</dbReference>
<dbReference type="PANTHER" id="PTHR43418">
    <property type="entry name" value="MULTIFUNCTIONAL TRYPTOPHAN BIOSYNTHESIS PROTEIN-RELATED"/>
    <property type="match status" value="1"/>
</dbReference>
<comment type="catalytic activity">
    <reaction evidence="9 11">
        <text>hydrogencarbonate + L-glutamine + 2 ATP + H2O = carbamoyl phosphate + L-glutamate + 2 ADP + phosphate + 2 H(+)</text>
        <dbReference type="Rhea" id="RHEA:18633"/>
        <dbReference type="ChEBI" id="CHEBI:15377"/>
        <dbReference type="ChEBI" id="CHEBI:15378"/>
        <dbReference type="ChEBI" id="CHEBI:17544"/>
        <dbReference type="ChEBI" id="CHEBI:29985"/>
        <dbReference type="ChEBI" id="CHEBI:30616"/>
        <dbReference type="ChEBI" id="CHEBI:43474"/>
        <dbReference type="ChEBI" id="CHEBI:58228"/>
        <dbReference type="ChEBI" id="CHEBI:58359"/>
        <dbReference type="ChEBI" id="CHEBI:456216"/>
        <dbReference type="EC" id="6.3.5.5"/>
    </reaction>
</comment>
<dbReference type="PRINTS" id="PR00099">
    <property type="entry name" value="CPSGATASE"/>
</dbReference>
<dbReference type="Pfam" id="PF00117">
    <property type="entry name" value="GATase"/>
    <property type="match status" value="1"/>
</dbReference>
<keyword evidence="11" id="KW-0028">Amino-acid biosynthesis</keyword>
<evidence type="ECO:0000256" key="6">
    <source>
        <dbReference type="ARBA" id="ARBA00022840"/>
    </source>
</evidence>
<comment type="pathway">
    <text evidence="1 11">Pyrimidine metabolism; UMP biosynthesis via de novo pathway; (S)-dihydroorotate from bicarbonate: step 1/3.</text>
</comment>
<dbReference type="AlphaFoldDB" id="A0A2J6WR43"/>
<dbReference type="RefSeq" id="WP_424605178.1">
    <property type="nucleotide sequence ID" value="NZ_JBNAVA010000002.1"/>
</dbReference>
<evidence type="ECO:0000256" key="9">
    <source>
        <dbReference type="ARBA" id="ARBA00048816"/>
    </source>
</evidence>
<proteinExistence type="inferred from homology"/>
<dbReference type="NCBIfam" id="NF009475">
    <property type="entry name" value="PRK12838.1"/>
    <property type="match status" value="1"/>
</dbReference>
<evidence type="ECO:0000256" key="1">
    <source>
        <dbReference type="ARBA" id="ARBA00004812"/>
    </source>
</evidence>
<keyword evidence="4 11" id="KW-0436">Ligase</keyword>
<feature type="binding site" evidence="11">
    <location>
        <position position="264"/>
    </location>
    <ligand>
        <name>L-glutamine</name>
        <dbReference type="ChEBI" id="CHEBI:58359"/>
    </ligand>
</feature>
<comment type="catalytic activity">
    <reaction evidence="10 11">
        <text>L-glutamine + H2O = L-glutamate + NH4(+)</text>
        <dbReference type="Rhea" id="RHEA:15889"/>
        <dbReference type="ChEBI" id="CHEBI:15377"/>
        <dbReference type="ChEBI" id="CHEBI:28938"/>
        <dbReference type="ChEBI" id="CHEBI:29985"/>
        <dbReference type="ChEBI" id="CHEBI:58359"/>
    </reaction>
</comment>
<dbReference type="PANTHER" id="PTHR43418:SF7">
    <property type="entry name" value="CARBAMOYL-PHOSPHATE SYNTHASE SMALL CHAIN"/>
    <property type="match status" value="1"/>
</dbReference>
<dbReference type="InterPro" id="IPR029062">
    <property type="entry name" value="Class_I_gatase-like"/>
</dbReference>
<feature type="active site" evidence="11">
    <location>
        <position position="349"/>
    </location>
</feature>
<dbReference type="Gene3D" id="3.50.30.20">
    <property type="entry name" value="Carbamoyl-phosphate synthase small subunit, N-terminal domain"/>
    <property type="match status" value="1"/>
</dbReference>